<dbReference type="Proteomes" id="UP000054988">
    <property type="component" value="Unassembled WGS sequence"/>
</dbReference>
<dbReference type="PANTHER" id="PTHR47966:SF6">
    <property type="entry name" value="PEPTIDASE A1 DOMAIN-CONTAINING PROTEIN"/>
    <property type="match status" value="1"/>
</dbReference>
<evidence type="ECO:0000313" key="11">
    <source>
        <dbReference type="Proteomes" id="UP000054988"/>
    </source>
</evidence>
<dbReference type="InterPro" id="IPR001461">
    <property type="entry name" value="Aspartic_peptidase_A1"/>
</dbReference>
<dbReference type="InterPro" id="IPR033121">
    <property type="entry name" value="PEPTIDASE_A1"/>
</dbReference>
<comment type="similarity">
    <text evidence="1 6">Belongs to the peptidase A1 family.</text>
</comment>
<dbReference type="PROSITE" id="PS00141">
    <property type="entry name" value="ASP_PROTEASE"/>
    <property type="match status" value="2"/>
</dbReference>
<evidence type="ECO:0000256" key="2">
    <source>
        <dbReference type="ARBA" id="ARBA00022670"/>
    </source>
</evidence>
<name>A0A0W0EYX1_MONRR</name>
<dbReference type="InterPro" id="IPR021109">
    <property type="entry name" value="Peptidase_aspartic_dom_sf"/>
</dbReference>
<evidence type="ECO:0000256" key="1">
    <source>
        <dbReference type="ARBA" id="ARBA00007447"/>
    </source>
</evidence>
<dbReference type="FunFam" id="2.40.70.10:FF:000115">
    <property type="entry name" value="Lysosomal aspartic protease"/>
    <property type="match status" value="1"/>
</dbReference>
<feature type="active site" evidence="5">
    <location>
        <position position="300"/>
    </location>
</feature>
<protein>
    <submittedName>
        <fullName evidence="10">Putative acid protease</fullName>
    </submittedName>
</protein>
<dbReference type="Pfam" id="PF00026">
    <property type="entry name" value="Asp"/>
    <property type="match status" value="1"/>
</dbReference>
<dbReference type="EMBL" id="LATX01002437">
    <property type="protein sequence ID" value="KTB29292.1"/>
    <property type="molecule type" value="Genomic_DNA"/>
</dbReference>
<dbReference type="SUPFAM" id="SSF50630">
    <property type="entry name" value="Acid proteases"/>
    <property type="match status" value="1"/>
</dbReference>
<keyword evidence="8" id="KW-0732">Signal</keyword>
<evidence type="ECO:0000256" key="8">
    <source>
        <dbReference type="SAM" id="SignalP"/>
    </source>
</evidence>
<keyword evidence="4 6" id="KW-0378">Hydrolase</keyword>
<dbReference type="PANTHER" id="PTHR47966">
    <property type="entry name" value="BETA-SITE APP-CLEAVING ENZYME, ISOFORM A-RELATED"/>
    <property type="match status" value="1"/>
</dbReference>
<reference evidence="10 11" key="1">
    <citation type="submission" date="2015-12" db="EMBL/GenBank/DDBJ databases">
        <title>Draft genome sequence of Moniliophthora roreri, the causal agent of frosty pod rot of cacao.</title>
        <authorList>
            <person name="Aime M.C."/>
            <person name="Diaz-Valderrama J.R."/>
            <person name="Kijpornyongpan T."/>
            <person name="Phillips-Mora W."/>
        </authorList>
    </citation>
    <scope>NUCLEOTIDE SEQUENCE [LARGE SCALE GENOMIC DNA]</scope>
    <source>
        <strain evidence="10 11">MCA 2952</strain>
    </source>
</reference>
<dbReference type="eggNOG" id="KOG1339">
    <property type="taxonomic scope" value="Eukaryota"/>
</dbReference>
<evidence type="ECO:0000256" key="6">
    <source>
        <dbReference type="RuleBase" id="RU000454"/>
    </source>
</evidence>
<evidence type="ECO:0000259" key="9">
    <source>
        <dbReference type="PROSITE" id="PS51767"/>
    </source>
</evidence>
<dbReference type="GO" id="GO:0004190">
    <property type="term" value="F:aspartic-type endopeptidase activity"/>
    <property type="evidence" value="ECO:0007669"/>
    <property type="project" value="UniProtKB-KW"/>
</dbReference>
<dbReference type="CDD" id="cd05471">
    <property type="entry name" value="pepsin_like"/>
    <property type="match status" value="1"/>
</dbReference>
<accession>A0A0W0EYX1</accession>
<gene>
    <name evidence="10" type="ORF">WG66_18146</name>
</gene>
<dbReference type="Gene3D" id="2.40.70.10">
    <property type="entry name" value="Acid Proteases"/>
    <property type="match status" value="2"/>
</dbReference>
<organism evidence="10 11">
    <name type="scientific">Moniliophthora roreri</name>
    <name type="common">Frosty pod rot fungus</name>
    <name type="synonym">Monilia roreri</name>
    <dbReference type="NCBI Taxonomy" id="221103"/>
    <lineage>
        <taxon>Eukaryota</taxon>
        <taxon>Fungi</taxon>
        <taxon>Dikarya</taxon>
        <taxon>Basidiomycota</taxon>
        <taxon>Agaricomycotina</taxon>
        <taxon>Agaricomycetes</taxon>
        <taxon>Agaricomycetidae</taxon>
        <taxon>Agaricales</taxon>
        <taxon>Marasmiineae</taxon>
        <taxon>Marasmiaceae</taxon>
        <taxon>Moniliophthora</taxon>
    </lineage>
</organism>
<sequence length="473" mass="50019">MVLASSTALLLLVASSTSALVPPRSPSSREAIPLRRRAPSPRSYDEWGAWAKKNKAAVEAKYSVAPAQRKRSTGTNLLVNQNADSSFYGSIAVGTPAVSYDVILDTGSSDLWLADEAACQSSSCDNIATFRASASSTFKNTSTPFSITYGSGFASGTLGSDTVQMAGFSVSNQIFAVCDNVDQGLLTYPVSGLMGLAFETIASSEATPFWEALVKGGAWDEPLMTFQLTRYGNDSRAETLEPGGSFTMGFTNNTLYTGDIDYHDIPGGQGTYWIQEISALSIQGNSISIPSGSEAYAAIDTGTTLIAGPSQYVEQIYSNIPGSRPGTGDYDGYYLYPCDTTVSTTIAFGGQTWSISNADFQVTQVNNEYCLGPFFSLTRSSGSGTPSWIIGDTFLKNVYSVFRYSPPSVGFAQLSANSLSMDGANGEVPTPTIGSVAATVAATSRVEQNGAIHNAPSLFVIPLLSMLLIWLSV</sequence>
<dbReference type="InterPro" id="IPR034164">
    <property type="entry name" value="Pepsin-like_dom"/>
</dbReference>
<keyword evidence="2 6" id="KW-0645">Protease</keyword>
<evidence type="ECO:0000256" key="5">
    <source>
        <dbReference type="PIRSR" id="PIRSR601461-1"/>
    </source>
</evidence>
<feature type="region of interest" description="Disordered" evidence="7">
    <location>
        <begin position="19"/>
        <end position="40"/>
    </location>
</feature>
<dbReference type="AlphaFoldDB" id="A0A0W0EYX1"/>
<dbReference type="InterPro" id="IPR001969">
    <property type="entry name" value="Aspartic_peptidase_AS"/>
</dbReference>
<dbReference type="GO" id="GO:0006508">
    <property type="term" value="P:proteolysis"/>
    <property type="evidence" value="ECO:0007669"/>
    <property type="project" value="UniProtKB-KW"/>
</dbReference>
<dbReference type="PRINTS" id="PR00792">
    <property type="entry name" value="PEPSIN"/>
</dbReference>
<feature type="chain" id="PRO_5006901303" evidence="8">
    <location>
        <begin position="20"/>
        <end position="473"/>
    </location>
</feature>
<evidence type="ECO:0000256" key="4">
    <source>
        <dbReference type="ARBA" id="ARBA00022801"/>
    </source>
</evidence>
<proteinExistence type="inferred from homology"/>
<keyword evidence="3 6" id="KW-0064">Aspartyl protease</keyword>
<evidence type="ECO:0000256" key="3">
    <source>
        <dbReference type="ARBA" id="ARBA00022750"/>
    </source>
</evidence>
<evidence type="ECO:0000256" key="7">
    <source>
        <dbReference type="SAM" id="MobiDB-lite"/>
    </source>
</evidence>
<comment type="caution">
    <text evidence="10">The sequence shown here is derived from an EMBL/GenBank/DDBJ whole genome shotgun (WGS) entry which is preliminary data.</text>
</comment>
<feature type="signal peptide" evidence="8">
    <location>
        <begin position="1"/>
        <end position="19"/>
    </location>
</feature>
<feature type="domain" description="Peptidase A1" evidence="9">
    <location>
        <begin position="87"/>
        <end position="412"/>
    </location>
</feature>
<dbReference type="PROSITE" id="PS51767">
    <property type="entry name" value="PEPTIDASE_A1"/>
    <property type="match status" value="1"/>
</dbReference>
<feature type="active site" evidence="5">
    <location>
        <position position="105"/>
    </location>
</feature>
<evidence type="ECO:0000313" key="10">
    <source>
        <dbReference type="EMBL" id="KTB29292.1"/>
    </source>
</evidence>